<dbReference type="GO" id="GO:0071011">
    <property type="term" value="C:precatalytic spliceosome"/>
    <property type="evidence" value="ECO:0007669"/>
    <property type="project" value="TreeGrafter"/>
</dbReference>
<comment type="caution">
    <text evidence="15">The sequence shown here is derived from an EMBL/GenBank/DDBJ whole genome shotgun (WGS) entry which is preliminary data.</text>
</comment>
<accession>A0A8H5AU22</accession>
<dbReference type="InterPro" id="IPR055430">
    <property type="entry name" value="HAT_Syf1_CNRKL1_C"/>
</dbReference>
<dbReference type="GO" id="GO:0000974">
    <property type="term" value="C:Prp19 complex"/>
    <property type="evidence" value="ECO:0007669"/>
    <property type="project" value="TreeGrafter"/>
</dbReference>
<feature type="domain" description="Pre-mRNA-splicing factor Syf1-like N-terminal HAT-repeats" evidence="14">
    <location>
        <begin position="59"/>
        <end position="204"/>
    </location>
</feature>
<dbReference type="GO" id="GO:0071014">
    <property type="term" value="C:post-mRNA release spliceosomal complex"/>
    <property type="evidence" value="ECO:0007669"/>
    <property type="project" value="TreeGrafter"/>
</dbReference>
<dbReference type="InterPro" id="IPR011990">
    <property type="entry name" value="TPR-like_helical_dom_sf"/>
</dbReference>
<dbReference type="AlphaFoldDB" id="A0A8H5AU22"/>
<evidence type="ECO:0000313" key="16">
    <source>
        <dbReference type="Proteomes" id="UP000567179"/>
    </source>
</evidence>
<reference evidence="15 16" key="1">
    <citation type="journal article" date="2020" name="ISME J.">
        <title>Uncovering the hidden diversity of litter-decomposition mechanisms in mushroom-forming fungi.</title>
        <authorList>
            <person name="Floudas D."/>
            <person name="Bentzer J."/>
            <person name="Ahren D."/>
            <person name="Johansson T."/>
            <person name="Persson P."/>
            <person name="Tunlid A."/>
        </authorList>
    </citation>
    <scope>NUCLEOTIDE SEQUENCE [LARGE SCALE GENOMIC DNA]</scope>
    <source>
        <strain evidence="15 16">CBS 101986</strain>
    </source>
</reference>
<dbReference type="Pfam" id="PF23231">
    <property type="entry name" value="HAT_Syf1_CNRKL1_C"/>
    <property type="match status" value="2"/>
</dbReference>
<evidence type="ECO:0000256" key="4">
    <source>
        <dbReference type="ARBA" id="ARBA00022664"/>
    </source>
</evidence>
<evidence type="ECO:0000256" key="7">
    <source>
        <dbReference type="ARBA" id="ARBA00023187"/>
    </source>
</evidence>
<keyword evidence="16" id="KW-1185">Reference proteome</keyword>
<evidence type="ECO:0000256" key="10">
    <source>
        <dbReference type="ARBA" id="ARBA00039167"/>
    </source>
</evidence>
<evidence type="ECO:0000259" key="13">
    <source>
        <dbReference type="Pfam" id="PF23231"/>
    </source>
</evidence>
<dbReference type="GO" id="GO:0071007">
    <property type="term" value="C:U2-type catalytic step 2 spliceosome"/>
    <property type="evidence" value="ECO:0007669"/>
    <property type="project" value="TreeGrafter"/>
</dbReference>
<feature type="region of interest" description="Disordered" evidence="12">
    <location>
        <begin position="697"/>
        <end position="751"/>
    </location>
</feature>
<feature type="compositionally biased region" description="Acidic residues" evidence="12">
    <location>
        <begin position="579"/>
        <end position="591"/>
    </location>
</feature>
<evidence type="ECO:0000256" key="6">
    <source>
        <dbReference type="ARBA" id="ARBA00022737"/>
    </source>
</evidence>
<feature type="region of interest" description="Disordered" evidence="12">
    <location>
        <begin position="574"/>
        <end position="596"/>
    </location>
</feature>
<comment type="subcellular location">
    <subcellularLocation>
        <location evidence="1">Nucleus</location>
    </subcellularLocation>
</comment>
<keyword evidence="7" id="KW-0508">mRNA splicing</keyword>
<evidence type="ECO:0000256" key="5">
    <source>
        <dbReference type="ARBA" id="ARBA00022728"/>
    </source>
</evidence>
<keyword evidence="8" id="KW-0539">Nucleus</keyword>
<organism evidence="15 16">
    <name type="scientific">Psilocybe cf. subviscida</name>
    <dbReference type="NCBI Taxonomy" id="2480587"/>
    <lineage>
        <taxon>Eukaryota</taxon>
        <taxon>Fungi</taxon>
        <taxon>Dikarya</taxon>
        <taxon>Basidiomycota</taxon>
        <taxon>Agaricomycotina</taxon>
        <taxon>Agaricomycetes</taxon>
        <taxon>Agaricomycetidae</taxon>
        <taxon>Agaricales</taxon>
        <taxon>Agaricineae</taxon>
        <taxon>Strophariaceae</taxon>
        <taxon>Psilocybe</taxon>
    </lineage>
</organism>
<feature type="compositionally biased region" description="Acidic residues" evidence="12">
    <location>
        <begin position="718"/>
        <end position="735"/>
    </location>
</feature>
<comment type="function">
    <text evidence="9">Involved in pre-mRNA splicing and cell cycle progression. Required for the spliceosome assembly and initiation of the DNA replication.</text>
</comment>
<feature type="domain" description="Pre-mRNA-splicing factor Syf1/CRNKL1-like C-terminal HAT-repeats" evidence="13">
    <location>
        <begin position="222"/>
        <end position="312"/>
    </location>
</feature>
<dbReference type="PANTHER" id="PTHR11246">
    <property type="entry name" value="PRE-MRNA SPLICING FACTOR"/>
    <property type="match status" value="1"/>
</dbReference>
<dbReference type="InterPro" id="IPR055433">
    <property type="entry name" value="HAT_Syf1-like_N"/>
</dbReference>
<protein>
    <recommendedName>
        <fullName evidence="10">Pre-mRNA-splicing factor CLF1</fullName>
    </recommendedName>
    <alternativeName>
        <fullName evidence="11">Pre-mRNA-splicing factor clf1</fullName>
    </alternativeName>
</protein>
<evidence type="ECO:0000256" key="3">
    <source>
        <dbReference type="ARBA" id="ARBA00011524"/>
    </source>
</evidence>
<feature type="domain" description="Pre-mRNA-splicing factor Syf1/CRNKL1-like C-terminal HAT-repeats" evidence="13">
    <location>
        <begin position="455"/>
        <end position="593"/>
    </location>
</feature>
<proteinExistence type="inferred from homology"/>
<keyword evidence="6" id="KW-0677">Repeat</keyword>
<evidence type="ECO:0000256" key="8">
    <source>
        <dbReference type="ARBA" id="ARBA00023242"/>
    </source>
</evidence>
<name>A0A8H5AU22_9AGAR</name>
<evidence type="ECO:0000256" key="1">
    <source>
        <dbReference type="ARBA" id="ARBA00004123"/>
    </source>
</evidence>
<dbReference type="FunFam" id="1.25.40.10:FF:000639">
    <property type="entry name" value="Pre-mRNA-splicing factor CLF1"/>
    <property type="match status" value="1"/>
</dbReference>
<evidence type="ECO:0000256" key="9">
    <source>
        <dbReference type="ARBA" id="ARBA00037040"/>
    </source>
</evidence>
<dbReference type="Proteomes" id="UP000567179">
    <property type="component" value="Unassembled WGS sequence"/>
</dbReference>
<comment type="similarity">
    <text evidence="2">Belongs to the crooked-neck family.</text>
</comment>
<dbReference type="EMBL" id="JAACJJ010000057">
    <property type="protein sequence ID" value="KAF5310741.1"/>
    <property type="molecule type" value="Genomic_DNA"/>
</dbReference>
<dbReference type="FunFam" id="1.25.40.10:FF:000327">
    <property type="entry name" value="Pre-mRNA-splicing factor CLF1"/>
    <property type="match status" value="1"/>
</dbReference>
<keyword evidence="4" id="KW-0507">mRNA processing</keyword>
<evidence type="ECO:0000313" key="15">
    <source>
        <dbReference type="EMBL" id="KAF5310741.1"/>
    </source>
</evidence>
<evidence type="ECO:0000256" key="11">
    <source>
        <dbReference type="ARBA" id="ARBA00070631"/>
    </source>
</evidence>
<evidence type="ECO:0000256" key="12">
    <source>
        <dbReference type="SAM" id="MobiDB-lite"/>
    </source>
</evidence>
<dbReference type="Gene3D" id="1.25.40.10">
    <property type="entry name" value="Tetratricopeptide repeat domain"/>
    <property type="match status" value="2"/>
</dbReference>
<dbReference type="SMART" id="SM00386">
    <property type="entry name" value="HAT"/>
    <property type="match status" value="14"/>
</dbReference>
<sequence>MQDGRAPRIKNRAPAAIQITAEQLLREAQERQDTQFRAPKQRVEDFEELHEYRGRKRKEFEERIRRTRGSIKEWLQYANWEASQNEFARSRSIFERALDVDPRSIQLWLSYTEMELKSRNVQHARNLFDRAVTLLPRVDQLWYKYVYLEELLQNVPGARQVFERWMQWEPEDKAWQAYIKLEERYQELDRASAIYERWVAVRPEPRVWVKWGKYEEDRGRVDKAREVFQTALEFYGDDEEQVEKAQAVFSAFAKMETRLKEFERARVIYKFALSKIPRAKSAGLYAGYTKFEKQHGTRSTLENTVLGKRRIQYEEEVTHDGRNYDVWFDYSRLEEGAYRDVKDEGSTQEELDAAVARVREVYERAVANVPPGGEKRHWRRYIFLWLDYALFEEIETRDYARARQIYQTALKLVPHKQFTFAKLWIMFAKFEVRRLELPAARKVLGTAIGMCPKEALFKGYIDLEIELREFDRARTLYEKYLEFDPSNSTAWIKFAELEAQLQDFARTRAIFELAVSQSPLSMPELLWKAYIDFEVEEGERETARALYERLISLSGHVKVWISYALFEAEPIPLPRAEREEEEEEDEDEEQEQERKMVPGDLSVARQVFDRGYKDLKSKGLKQERIALLHIWKTFEENNGTADDVKKVDGMMPIQAKVRHVDQETGQMVEDWDFVFPDDEREANPTSFKFMQMAHAWKQAQARSGGGAPPGFSAASGQNDDDDEEESSSEEEQDEENDKKDDVASSDEEDDD</sequence>
<dbReference type="Pfam" id="PF23233">
    <property type="entry name" value="HAT_Syf1_CNRKL1_N"/>
    <property type="match status" value="1"/>
</dbReference>
<comment type="subunit">
    <text evidence="3">Associated with the spliceosome.</text>
</comment>
<dbReference type="GO" id="GO:0000245">
    <property type="term" value="P:spliceosomal complex assembly"/>
    <property type="evidence" value="ECO:0007669"/>
    <property type="project" value="TreeGrafter"/>
</dbReference>
<keyword evidence="5" id="KW-0747">Spliceosome</keyword>
<dbReference type="InterPro" id="IPR045075">
    <property type="entry name" value="Syf1-like"/>
</dbReference>
<dbReference type="OrthoDB" id="541719at2759"/>
<gene>
    <name evidence="15" type="ORF">D9619_007789</name>
</gene>
<evidence type="ECO:0000259" key="14">
    <source>
        <dbReference type="Pfam" id="PF23233"/>
    </source>
</evidence>
<evidence type="ECO:0000256" key="2">
    <source>
        <dbReference type="ARBA" id="ARBA00008644"/>
    </source>
</evidence>
<dbReference type="PANTHER" id="PTHR11246:SF3">
    <property type="entry name" value="CROOKED NECK-LIKE PROTEIN 1"/>
    <property type="match status" value="1"/>
</dbReference>
<dbReference type="SUPFAM" id="SSF48452">
    <property type="entry name" value="TPR-like"/>
    <property type="match status" value="1"/>
</dbReference>
<dbReference type="InterPro" id="IPR003107">
    <property type="entry name" value="HAT"/>
</dbReference>